<organism evidence="5 6">
    <name type="scientific">Candidatus Weimeria bifida</name>
    <dbReference type="NCBI Taxonomy" id="2599074"/>
    <lineage>
        <taxon>Bacteria</taxon>
        <taxon>Bacillati</taxon>
        <taxon>Bacillota</taxon>
        <taxon>Clostridia</taxon>
        <taxon>Lachnospirales</taxon>
        <taxon>Lachnospiraceae</taxon>
        <taxon>Candidatus Weimeria</taxon>
    </lineage>
</organism>
<feature type="domain" description="Penicillin binding protein A dimerisation" evidence="4">
    <location>
        <begin position="87"/>
        <end position="165"/>
    </location>
</feature>
<evidence type="ECO:0000259" key="3">
    <source>
        <dbReference type="Pfam" id="PF00905"/>
    </source>
</evidence>
<dbReference type="Proteomes" id="UP000460257">
    <property type="component" value="Unassembled WGS sequence"/>
</dbReference>
<feature type="domain" description="Penicillin-binding protein transpeptidase" evidence="3">
    <location>
        <begin position="186"/>
        <end position="491"/>
    </location>
</feature>
<dbReference type="GO" id="GO:0071972">
    <property type="term" value="F:peptidoglycan L,D-transpeptidase activity"/>
    <property type="evidence" value="ECO:0007669"/>
    <property type="project" value="TreeGrafter"/>
</dbReference>
<keyword evidence="2" id="KW-0812">Transmembrane</keyword>
<dbReference type="AlphaFoldDB" id="A0A6N7IYY7"/>
<dbReference type="Pfam" id="PF00905">
    <property type="entry name" value="Transpeptidase"/>
    <property type="match status" value="1"/>
</dbReference>
<name>A0A6N7IYY7_9FIRM</name>
<dbReference type="Pfam" id="PF21922">
    <property type="entry name" value="PBP_dimer_2"/>
    <property type="match status" value="1"/>
</dbReference>
<protein>
    <submittedName>
        <fullName evidence="5">Penicillin-binding protein 2</fullName>
    </submittedName>
</protein>
<dbReference type="GO" id="GO:0071555">
    <property type="term" value="P:cell wall organization"/>
    <property type="evidence" value="ECO:0007669"/>
    <property type="project" value="TreeGrafter"/>
</dbReference>
<dbReference type="SUPFAM" id="SSF56601">
    <property type="entry name" value="beta-lactamase/transpeptidase-like"/>
    <property type="match status" value="1"/>
</dbReference>
<reference evidence="5" key="1">
    <citation type="journal article" date="2020" name="Appl. Environ. Microbiol.">
        <title>Medium-Chain Fatty Acid Synthesis by 'Candidatus Weimeria bifida' gen. nov., sp. nov., and 'Candidatus Pseudoramibacter fermentans' sp. nov.</title>
        <authorList>
            <person name="Scarborough M.J."/>
            <person name="Myers K.S."/>
            <person name="Donohue T.J."/>
            <person name="Noguera D.R."/>
        </authorList>
    </citation>
    <scope>NUCLEOTIDE SEQUENCE</scope>
    <source>
        <strain evidence="5">LCO1.1</strain>
    </source>
</reference>
<evidence type="ECO:0000259" key="4">
    <source>
        <dbReference type="Pfam" id="PF21922"/>
    </source>
</evidence>
<dbReference type="InterPro" id="IPR054120">
    <property type="entry name" value="PBPA_dimer"/>
</dbReference>
<evidence type="ECO:0000313" key="5">
    <source>
        <dbReference type="EMBL" id="MQN01472.1"/>
    </source>
</evidence>
<keyword evidence="6" id="KW-1185">Reference proteome</keyword>
<proteinExistence type="predicted"/>
<comment type="caution">
    <text evidence="5">The sequence shown here is derived from an EMBL/GenBank/DDBJ whole genome shotgun (WGS) entry which is preliminary data.</text>
</comment>
<keyword evidence="2" id="KW-1133">Transmembrane helix</keyword>
<feature type="region of interest" description="Disordered" evidence="1">
    <location>
        <begin position="1"/>
        <end position="31"/>
    </location>
</feature>
<dbReference type="GO" id="GO:0008658">
    <property type="term" value="F:penicillin binding"/>
    <property type="evidence" value="ECO:0007669"/>
    <property type="project" value="InterPro"/>
</dbReference>
<dbReference type="EMBL" id="VOGC01000006">
    <property type="protein sequence ID" value="MQN01472.1"/>
    <property type="molecule type" value="Genomic_DNA"/>
</dbReference>
<dbReference type="PANTHER" id="PTHR30627:SF24">
    <property type="entry name" value="PENICILLIN-BINDING PROTEIN 4B"/>
    <property type="match status" value="1"/>
</dbReference>
<sequence length="496" mass="54174">MRHKTTRTHTDGRWKTNAAGRMEAGAGDNKNKRHTLNVETSVIAYVFLALFLALTAYFVYFMVFKSEDFINNPANPRVKGFEKLVTRGEIKAADGTILAQTVTSNGKEVRQYPKGREYAHVVGYNTNGMSGIESDASFYMLRTHSFLLNRVVNDLKGEKNPGDNVVTTIDSKLQSRAYYGMGQYHGAVVAIDCNTGGILSMVSKPDFEPGSVTANWKSLTTSQDSVLINRATQGLYPPGSTFKVITVLSYLKNGGKLTDTFDCRGSYTQDGYTIHCFDGEVHGHQTLSQAFANSCNVAFSQIGLSLPKGALKRTAEQFLINKSIPSKISNINKSRFTLKNSDPKALVMQTSIGQGNTLVTPLQMASICEAIANNGTLKAPFVVDHIENDSGRLVRKFDTQSQKLCSAKDASTLKNLMRYVVTNGTGRVVNTSSYTAYGKTGTAEFSSNKREAHSWFIGFAQKGRKKIAVAVIMEKGGAGSSHAAPLAKSLFDTYLR</sequence>
<dbReference type="InterPro" id="IPR001460">
    <property type="entry name" value="PCN-bd_Tpept"/>
</dbReference>
<accession>A0A6N7IYY7</accession>
<dbReference type="Gene3D" id="3.90.1310.10">
    <property type="entry name" value="Penicillin-binding protein 2a (Domain 2)"/>
    <property type="match status" value="1"/>
</dbReference>
<gene>
    <name evidence="5" type="ORF">FRC54_06020</name>
</gene>
<feature type="transmembrane region" description="Helical" evidence="2">
    <location>
        <begin position="42"/>
        <end position="63"/>
    </location>
</feature>
<dbReference type="GO" id="GO:0005886">
    <property type="term" value="C:plasma membrane"/>
    <property type="evidence" value="ECO:0007669"/>
    <property type="project" value="TreeGrafter"/>
</dbReference>
<evidence type="ECO:0000313" key="6">
    <source>
        <dbReference type="Proteomes" id="UP000460257"/>
    </source>
</evidence>
<dbReference type="InterPro" id="IPR012338">
    <property type="entry name" value="Beta-lactam/transpept-like"/>
</dbReference>
<dbReference type="PANTHER" id="PTHR30627">
    <property type="entry name" value="PEPTIDOGLYCAN D,D-TRANSPEPTIDASE"/>
    <property type="match status" value="1"/>
</dbReference>
<dbReference type="Gene3D" id="3.40.710.10">
    <property type="entry name" value="DD-peptidase/beta-lactamase superfamily"/>
    <property type="match status" value="1"/>
</dbReference>
<dbReference type="InterPro" id="IPR050515">
    <property type="entry name" value="Beta-lactam/transpept"/>
</dbReference>
<keyword evidence="2" id="KW-0472">Membrane</keyword>
<evidence type="ECO:0000256" key="1">
    <source>
        <dbReference type="SAM" id="MobiDB-lite"/>
    </source>
</evidence>
<evidence type="ECO:0000256" key="2">
    <source>
        <dbReference type="SAM" id="Phobius"/>
    </source>
</evidence>